<protein>
    <submittedName>
        <fullName evidence="2">Uncharacterized protein</fullName>
    </submittedName>
</protein>
<evidence type="ECO:0000313" key="2">
    <source>
        <dbReference type="EMBL" id="CEK65056.1"/>
    </source>
</evidence>
<dbReference type="EMBL" id="HACG01018191">
    <property type="protein sequence ID" value="CEK65056.1"/>
    <property type="molecule type" value="Transcribed_RNA"/>
</dbReference>
<gene>
    <name evidence="2" type="primary">ORF53747</name>
</gene>
<accession>A0A0B6ZAU9</accession>
<feature type="non-terminal residue" evidence="2">
    <location>
        <position position="51"/>
    </location>
</feature>
<organism evidence="2">
    <name type="scientific">Arion vulgaris</name>
    <dbReference type="NCBI Taxonomy" id="1028688"/>
    <lineage>
        <taxon>Eukaryota</taxon>
        <taxon>Metazoa</taxon>
        <taxon>Spiralia</taxon>
        <taxon>Lophotrochozoa</taxon>
        <taxon>Mollusca</taxon>
        <taxon>Gastropoda</taxon>
        <taxon>Heterobranchia</taxon>
        <taxon>Euthyneura</taxon>
        <taxon>Panpulmonata</taxon>
        <taxon>Eupulmonata</taxon>
        <taxon>Stylommatophora</taxon>
        <taxon>Helicina</taxon>
        <taxon>Arionoidea</taxon>
        <taxon>Arionidae</taxon>
        <taxon>Arion</taxon>
    </lineage>
</organism>
<dbReference type="AlphaFoldDB" id="A0A0B6ZAU9"/>
<reference evidence="2" key="1">
    <citation type="submission" date="2014-12" db="EMBL/GenBank/DDBJ databases">
        <title>Insight into the proteome of Arion vulgaris.</title>
        <authorList>
            <person name="Aradska J."/>
            <person name="Bulat T."/>
            <person name="Smidak R."/>
            <person name="Sarate P."/>
            <person name="Gangsoo J."/>
            <person name="Sialana F."/>
            <person name="Bilban M."/>
            <person name="Lubec G."/>
        </authorList>
    </citation>
    <scope>NUCLEOTIDE SEQUENCE</scope>
    <source>
        <tissue evidence="2">Skin</tissue>
    </source>
</reference>
<evidence type="ECO:0000256" key="1">
    <source>
        <dbReference type="SAM" id="MobiDB-lite"/>
    </source>
</evidence>
<proteinExistence type="predicted"/>
<sequence length="51" mass="6280">MRRTLGQNLPELFTYPNTEGHNRKREKKEWHMQTGCVLNYHKYFSHVNLYL</sequence>
<name>A0A0B6ZAU9_9EUPU</name>
<feature type="region of interest" description="Disordered" evidence="1">
    <location>
        <begin position="1"/>
        <end position="26"/>
    </location>
</feature>